<keyword evidence="1" id="KW-0808">Transferase</keyword>
<evidence type="ECO:0000259" key="2">
    <source>
        <dbReference type="PROSITE" id="PS51186"/>
    </source>
</evidence>
<dbReference type="PROSITE" id="PS51186">
    <property type="entry name" value="GNAT"/>
    <property type="match status" value="1"/>
</dbReference>
<dbReference type="Proteomes" id="UP000677228">
    <property type="component" value="Unassembled WGS sequence"/>
</dbReference>
<dbReference type="GO" id="GO:0008080">
    <property type="term" value="F:N-acetyltransferase activity"/>
    <property type="evidence" value="ECO:0007669"/>
    <property type="project" value="InterPro"/>
</dbReference>
<dbReference type="AlphaFoldDB" id="A0A8S2EV12"/>
<evidence type="ECO:0000313" key="3">
    <source>
        <dbReference type="EMBL" id="CAF1249151.1"/>
    </source>
</evidence>
<dbReference type="InterPro" id="IPR050769">
    <property type="entry name" value="NAT_camello-type"/>
</dbReference>
<dbReference type="Pfam" id="PF13508">
    <property type="entry name" value="Acetyltransf_7"/>
    <property type="match status" value="1"/>
</dbReference>
<reference evidence="3" key="1">
    <citation type="submission" date="2021-02" db="EMBL/GenBank/DDBJ databases">
        <authorList>
            <person name="Nowell W R."/>
        </authorList>
    </citation>
    <scope>NUCLEOTIDE SEQUENCE</scope>
</reference>
<dbReference type="InterPro" id="IPR016181">
    <property type="entry name" value="Acyl_CoA_acyltransferase"/>
</dbReference>
<evidence type="ECO:0000256" key="1">
    <source>
        <dbReference type="ARBA" id="ARBA00022679"/>
    </source>
</evidence>
<proteinExistence type="predicted"/>
<protein>
    <recommendedName>
        <fullName evidence="2">N-acetyltransferase domain-containing protein</fullName>
    </recommendedName>
</protein>
<dbReference type="EMBL" id="CAJOBA010038205">
    <property type="protein sequence ID" value="CAF4056857.1"/>
    <property type="molecule type" value="Genomic_DNA"/>
</dbReference>
<dbReference type="Proteomes" id="UP000682733">
    <property type="component" value="Unassembled WGS sequence"/>
</dbReference>
<evidence type="ECO:0000313" key="5">
    <source>
        <dbReference type="Proteomes" id="UP000677228"/>
    </source>
</evidence>
<accession>A0A8S2EV12</accession>
<comment type="caution">
    <text evidence="3">The sequence shown here is derived from an EMBL/GenBank/DDBJ whole genome shotgun (WGS) entry which is preliminary data.</text>
</comment>
<evidence type="ECO:0000313" key="4">
    <source>
        <dbReference type="EMBL" id="CAF4056857.1"/>
    </source>
</evidence>
<feature type="domain" description="N-acetyltransferase" evidence="2">
    <location>
        <begin position="3"/>
        <end position="156"/>
    </location>
</feature>
<organism evidence="3 5">
    <name type="scientific">Didymodactylos carnosus</name>
    <dbReference type="NCBI Taxonomy" id="1234261"/>
    <lineage>
        <taxon>Eukaryota</taxon>
        <taxon>Metazoa</taxon>
        <taxon>Spiralia</taxon>
        <taxon>Gnathifera</taxon>
        <taxon>Rotifera</taxon>
        <taxon>Eurotatoria</taxon>
        <taxon>Bdelloidea</taxon>
        <taxon>Philodinida</taxon>
        <taxon>Philodinidae</taxon>
        <taxon>Didymodactylos</taxon>
    </lineage>
</organism>
<dbReference type="CDD" id="cd04301">
    <property type="entry name" value="NAT_SF"/>
    <property type="match status" value="1"/>
</dbReference>
<dbReference type="InterPro" id="IPR000182">
    <property type="entry name" value="GNAT_dom"/>
</dbReference>
<sequence>MSIEIIPYQDEYKEEFQQINYEWLNKYNLLEDYDVRILSDPQNTILKNNGYIYLAQDTQTKQIIGTIGLIRHDSTTCELTKMCVKPGYQKQGIARRLIERCLKQIREQHPEIKKIYLCSNSLLKAAIHLYEHYGFKHVQNEPRHFATADIYMELQL</sequence>
<dbReference type="EMBL" id="CAJNOK010016653">
    <property type="protein sequence ID" value="CAF1249151.1"/>
    <property type="molecule type" value="Genomic_DNA"/>
</dbReference>
<name>A0A8S2EV12_9BILA</name>
<dbReference type="Gene3D" id="3.40.630.30">
    <property type="match status" value="1"/>
</dbReference>
<dbReference type="SUPFAM" id="SSF55729">
    <property type="entry name" value="Acyl-CoA N-acyltransferases (Nat)"/>
    <property type="match status" value="1"/>
</dbReference>
<dbReference type="PANTHER" id="PTHR13947">
    <property type="entry name" value="GNAT FAMILY N-ACETYLTRANSFERASE"/>
    <property type="match status" value="1"/>
</dbReference>
<gene>
    <name evidence="3" type="ORF">OVA965_LOCUS26194</name>
    <name evidence="4" type="ORF">TMI583_LOCUS26933</name>
</gene>
<dbReference type="PANTHER" id="PTHR13947:SF37">
    <property type="entry name" value="LD18367P"/>
    <property type="match status" value="1"/>
</dbReference>